<proteinExistence type="predicted"/>
<dbReference type="Proteomes" id="UP001501310">
    <property type="component" value="Unassembled WGS sequence"/>
</dbReference>
<comment type="caution">
    <text evidence="1">The sequence shown here is derived from an EMBL/GenBank/DDBJ whole genome shotgun (WGS) entry which is preliminary data.</text>
</comment>
<accession>A0ABP7RVF2</accession>
<organism evidence="1 2">
    <name type="scientific">Sphingomonas humi</name>
    <dbReference type="NCBI Taxonomy" id="335630"/>
    <lineage>
        <taxon>Bacteria</taxon>
        <taxon>Pseudomonadati</taxon>
        <taxon>Pseudomonadota</taxon>
        <taxon>Alphaproteobacteria</taxon>
        <taxon>Sphingomonadales</taxon>
        <taxon>Sphingomonadaceae</taxon>
        <taxon>Sphingomonas</taxon>
    </lineage>
</organism>
<sequence>MTERGASSVARGADHLAVGDSLVRWNGDRMIIDIEEKAIWLGVPYHPPVRGRVVIEPELWSGQRFALDPAGRHMWRSIAPRARVRVEMEQPGVSWSGSGYLDANSGSEALEEGFADWQWSRAHLGREAAVLYEGVRRDGSTFASALRFDAQGRASEEALPLGAPLPATRWLMGRRTRADRGHARVVRTFEDSPFYARSAVASRLFGQEVVAMHESLSLDRFRSPIVQWMLPYKMPRRA</sequence>
<dbReference type="SUPFAM" id="SSF159245">
    <property type="entry name" value="AttH-like"/>
    <property type="match status" value="1"/>
</dbReference>
<protein>
    <submittedName>
        <fullName evidence="1">Carotenoid 1,2-hydratase</fullName>
    </submittedName>
</protein>
<dbReference type="EMBL" id="BAAAZD010000001">
    <property type="protein sequence ID" value="GAA4002652.1"/>
    <property type="molecule type" value="Genomic_DNA"/>
</dbReference>
<keyword evidence="2" id="KW-1185">Reference proteome</keyword>
<gene>
    <name evidence="1" type="ORF">GCM10022211_12510</name>
</gene>
<name>A0ABP7RVF2_9SPHN</name>
<evidence type="ECO:0000313" key="2">
    <source>
        <dbReference type="Proteomes" id="UP001501310"/>
    </source>
</evidence>
<evidence type="ECO:0000313" key="1">
    <source>
        <dbReference type="EMBL" id="GAA4002652.1"/>
    </source>
</evidence>
<dbReference type="RefSeq" id="WP_344709312.1">
    <property type="nucleotide sequence ID" value="NZ_BAAAZD010000001.1"/>
</dbReference>
<reference evidence="2" key="1">
    <citation type="journal article" date="2019" name="Int. J. Syst. Evol. Microbiol.">
        <title>The Global Catalogue of Microorganisms (GCM) 10K type strain sequencing project: providing services to taxonomists for standard genome sequencing and annotation.</title>
        <authorList>
            <consortium name="The Broad Institute Genomics Platform"/>
            <consortium name="The Broad Institute Genome Sequencing Center for Infectious Disease"/>
            <person name="Wu L."/>
            <person name="Ma J."/>
        </authorList>
    </citation>
    <scope>NUCLEOTIDE SEQUENCE [LARGE SCALE GENOMIC DNA]</scope>
    <source>
        <strain evidence="2">JCM 16603</strain>
    </source>
</reference>
<dbReference type="CDD" id="cd21471">
    <property type="entry name" value="CrtC-like"/>
    <property type="match status" value="1"/>
</dbReference>